<dbReference type="RefSeq" id="WP_065815172.1">
    <property type="nucleotide sequence ID" value="NZ_FNSL01000001.1"/>
</dbReference>
<dbReference type="Proteomes" id="UP000199064">
    <property type="component" value="Unassembled WGS sequence"/>
</dbReference>
<dbReference type="AlphaFoldDB" id="A0A1H4IUD5"/>
<keyword evidence="2" id="KW-1185">Reference proteome</keyword>
<dbReference type="EMBL" id="FNSL01000001">
    <property type="protein sequence ID" value="SEB37700.1"/>
    <property type="molecule type" value="Genomic_DNA"/>
</dbReference>
<reference evidence="2" key="1">
    <citation type="submission" date="2016-10" db="EMBL/GenBank/DDBJ databases">
        <authorList>
            <person name="Varghese N."/>
            <person name="Submissions S."/>
        </authorList>
    </citation>
    <scope>NUCLEOTIDE SEQUENCE [LARGE SCALE GENOMIC DNA]</scope>
    <source>
        <strain evidence="2">ES.061</strain>
    </source>
</reference>
<proteinExistence type="predicted"/>
<evidence type="ECO:0000313" key="1">
    <source>
        <dbReference type="EMBL" id="SEB37700.1"/>
    </source>
</evidence>
<organism evidence="1 2">
    <name type="scientific">Nitratireductor aquibiodomus</name>
    <dbReference type="NCBI Taxonomy" id="204799"/>
    <lineage>
        <taxon>Bacteria</taxon>
        <taxon>Pseudomonadati</taxon>
        <taxon>Pseudomonadota</taxon>
        <taxon>Alphaproteobacteria</taxon>
        <taxon>Hyphomicrobiales</taxon>
        <taxon>Phyllobacteriaceae</taxon>
        <taxon>Nitratireductor</taxon>
    </lineage>
</organism>
<name>A0A1H4IUD5_9HYPH</name>
<gene>
    <name evidence="1" type="ORF">SAMN05216452_0595</name>
</gene>
<evidence type="ECO:0000313" key="2">
    <source>
        <dbReference type="Proteomes" id="UP000199064"/>
    </source>
</evidence>
<accession>A0A1H4IUD5</accession>
<sequence length="67" mass="7708">MKPRYEIILDPSELWTVWDNLLNEPAMIGMTVVAGISKSEAEDACYVLNEVEKRRLAREERKKVANS</sequence>
<protein>
    <submittedName>
        <fullName evidence="1">Uncharacterized protein</fullName>
    </submittedName>
</protein>